<dbReference type="GO" id="GO:0005813">
    <property type="term" value="C:centrosome"/>
    <property type="evidence" value="ECO:0007669"/>
    <property type="project" value="UniProtKB-SubCell"/>
</dbReference>
<dbReference type="GO" id="GO:0008800">
    <property type="term" value="F:beta-lactamase activity"/>
    <property type="evidence" value="ECO:0007669"/>
    <property type="project" value="UniProtKB-EC"/>
</dbReference>
<dbReference type="Pfam" id="PF07522">
    <property type="entry name" value="DRMBL"/>
    <property type="match status" value="1"/>
</dbReference>
<evidence type="ECO:0000256" key="19">
    <source>
        <dbReference type="ARBA" id="ARBA00039555"/>
    </source>
</evidence>
<evidence type="ECO:0000256" key="9">
    <source>
        <dbReference type="ARBA" id="ARBA00022499"/>
    </source>
</evidence>
<dbReference type="GO" id="GO:0006303">
    <property type="term" value="P:double-strand break repair via nonhomologous end joining"/>
    <property type="evidence" value="ECO:0007669"/>
    <property type="project" value="TreeGrafter"/>
</dbReference>
<dbReference type="EC" id="3.5.2.6" evidence="6"/>
<dbReference type="Proteomes" id="UP000694701">
    <property type="component" value="Unplaced"/>
</dbReference>
<evidence type="ECO:0000313" key="26">
    <source>
        <dbReference type="Proteomes" id="UP000694701"/>
    </source>
</evidence>
<comment type="similarity">
    <text evidence="5">Belongs to the DNA repair metallo-beta-lactamase (DRMBL) family.</text>
</comment>
<keyword evidence="14" id="KW-0832">Ubl conjugation</keyword>
<dbReference type="Pfam" id="PF12706">
    <property type="entry name" value="Lactamase_B_2"/>
    <property type="match status" value="1"/>
</dbReference>
<evidence type="ECO:0000256" key="21">
    <source>
        <dbReference type="ARBA" id="ARBA00042738"/>
    </source>
</evidence>
<feature type="region of interest" description="Disordered" evidence="22">
    <location>
        <begin position="545"/>
        <end position="581"/>
    </location>
</feature>
<evidence type="ECO:0000256" key="16">
    <source>
        <dbReference type="ARBA" id="ARBA00023204"/>
    </source>
</evidence>
<evidence type="ECO:0000256" key="11">
    <source>
        <dbReference type="ARBA" id="ARBA00022763"/>
    </source>
</evidence>
<dbReference type="SUPFAM" id="SSF56281">
    <property type="entry name" value="Metallo-hydrolase/oxidoreductase"/>
    <property type="match status" value="1"/>
</dbReference>
<comment type="subcellular location">
    <subcellularLocation>
        <location evidence="4">Chromosome</location>
        <location evidence="4">Telomere</location>
    </subcellularLocation>
    <subcellularLocation>
        <location evidence="3">Cytoplasm</location>
        <location evidence="3">Cytoskeleton</location>
        <location evidence="3">Microtubule organizing center</location>
        <location evidence="3">Centrosome</location>
    </subcellularLocation>
    <subcellularLocation>
        <location evidence="2">Nucleus</location>
    </subcellularLocation>
</comment>
<keyword evidence="10" id="KW-0540">Nuclease</keyword>
<keyword evidence="16" id="KW-0234">DNA repair</keyword>
<evidence type="ECO:0000256" key="20">
    <source>
        <dbReference type="ARBA" id="ARBA00041693"/>
    </source>
</evidence>
<dbReference type="CDD" id="cd16273">
    <property type="entry name" value="SNM1A-1C-like_MBL-fold"/>
    <property type="match status" value="1"/>
</dbReference>
<name>A0A8C2I780_CYPCA</name>
<evidence type="ECO:0000256" key="7">
    <source>
        <dbReference type="ARBA" id="ARBA00022454"/>
    </source>
</evidence>
<feature type="domain" description="Metallo-beta-lactamase" evidence="24">
    <location>
        <begin position="21"/>
        <end position="156"/>
    </location>
</feature>
<evidence type="ECO:0000256" key="4">
    <source>
        <dbReference type="ARBA" id="ARBA00004574"/>
    </source>
</evidence>
<feature type="compositionally biased region" description="Basic and acidic residues" evidence="22">
    <location>
        <begin position="447"/>
        <end position="461"/>
    </location>
</feature>
<proteinExistence type="inferred from homology"/>
<dbReference type="GO" id="GO:0005634">
    <property type="term" value="C:nucleus"/>
    <property type="evidence" value="ECO:0007669"/>
    <property type="project" value="UniProtKB-SubCell"/>
</dbReference>
<dbReference type="InterPro" id="IPR011084">
    <property type="entry name" value="DRMBL"/>
</dbReference>
<evidence type="ECO:0000256" key="3">
    <source>
        <dbReference type="ARBA" id="ARBA00004300"/>
    </source>
</evidence>
<keyword evidence="7" id="KW-0158">Chromosome</keyword>
<keyword evidence="13" id="KW-0269">Exonuclease</keyword>
<dbReference type="Gene3D" id="3.40.50.12650">
    <property type="match status" value="1"/>
</dbReference>
<evidence type="ECO:0000256" key="2">
    <source>
        <dbReference type="ARBA" id="ARBA00004123"/>
    </source>
</evidence>
<dbReference type="InterPro" id="IPR036866">
    <property type="entry name" value="RibonucZ/Hydroxyglut_hydro"/>
</dbReference>
<accession>A0A8C2I780</accession>
<evidence type="ECO:0000256" key="14">
    <source>
        <dbReference type="ARBA" id="ARBA00022843"/>
    </source>
</evidence>
<dbReference type="Ensembl" id="ENSCCRT00020082870.1">
    <property type="protein sequence ID" value="ENSCCRP00020075568.1"/>
    <property type="gene ID" value="ENSCCRG00020035201.1"/>
</dbReference>
<evidence type="ECO:0000256" key="5">
    <source>
        <dbReference type="ARBA" id="ARBA00010304"/>
    </source>
</evidence>
<dbReference type="InterPro" id="IPR001279">
    <property type="entry name" value="Metallo-B-lactamas"/>
</dbReference>
<dbReference type="AlphaFoldDB" id="A0A8C2I780"/>
<dbReference type="GO" id="GO:0036297">
    <property type="term" value="P:interstrand cross-link repair"/>
    <property type="evidence" value="ECO:0007669"/>
    <property type="project" value="TreeGrafter"/>
</dbReference>
<keyword evidence="8" id="KW-0963">Cytoplasm</keyword>
<reference evidence="25" key="1">
    <citation type="submission" date="2025-08" db="UniProtKB">
        <authorList>
            <consortium name="Ensembl"/>
        </authorList>
    </citation>
    <scope>IDENTIFICATION</scope>
</reference>
<dbReference type="GO" id="GO:0031848">
    <property type="term" value="P:protection from non-homologous end joining at telomere"/>
    <property type="evidence" value="ECO:0007669"/>
    <property type="project" value="UniProtKB-ARBA"/>
</dbReference>
<evidence type="ECO:0000256" key="17">
    <source>
        <dbReference type="ARBA" id="ARBA00023212"/>
    </source>
</evidence>
<evidence type="ECO:0000259" key="23">
    <source>
        <dbReference type="Pfam" id="PF07522"/>
    </source>
</evidence>
<evidence type="ECO:0000256" key="13">
    <source>
        <dbReference type="ARBA" id="ARBA00022839"/>
    </source>
</evidence>
<evidence type="ECO:0000256" key="15">
    <source>
        <dbReference type="ARBA" id="ARBA00022895"/>
    </source>
</evidence>
<evidence type="ECO:0000259" key="24">
    <source>
        <dbReference type="Pfam" id="PF12706"/>
    </source>
</evidence>
<keyword evidence="11" id="KW-0227">DNA damage</keyword>
<evidence type="ECO:0000256" key="1">
    <source>
        <dbReference type="ARBA" id="ARBA00001526"/>
    </source>
</evidence>
<protein>
    <recommendedName>
        <fullName evidence="19">5' exonuclease Apollo</fullName>
        <ecNumber evidence="6">3.5.2.6</ecNumber>
    </recommendedName>
    <alternativeName>
        <fullName evidence="20">DNA cross-link repair 1B protein</fullName>
    </alternativeName>
    <alternativeName>
        <fullName evidence="21">SNM1 homolog B</fullName>
    </alternativeName>
</protein>
<comment type="catalytic activity">
    <reaction evidence="1">
        <text>a beta-lactam + H2O = a substituted beta-amino acid</text>
        <dbReference type="Rhea" id="RHEA:20401"/>
        <dbReference type="ChEBI" id="CHEBI:15377"/>
        <dbReference type="ChEBI" id="CHEBI:35627"/>
        <dbReference type="ChEBI" id="CHEBI:140347"/>
        <dbReference type="EC" id="3.5.2.6"/>
    </reaction>
</comment>
<dbReference type="PANTHER" id="PTHR23240">
    <property type="entry name" value="DNA CROSS-LINK REPAIR PROTEIN PSO2/SNM1-RELATED"/>
    <property type="match status" value="1"/>
</dbReference>
<keyword evidence="18" id="KW-0539">Nucleus</keyword>
<dbReference type="FunFam" id="3.40.50.12650:FF:000003">
    <property type="entry name" value="DNA cross-link repair 1B"/>
    <property type="match status" value="1"/>
</dbReference>
<evidence type="ECO:0000313" key="25">
    <source>
        <dbReference type="Ensembl" id="ENSCCRP00020075568.1"/>
    </source>
</evidence>
<feature type="compositionally biased region" description="Basic and acidic residues" evidence="22">
    <location>
        <begin position="549"/>
        <end position="563"/>
    </location>
</feature>
<dbReference type="Gene3D" id="3.60.15.10">
    <property type="entry name" value="Ribonuclease Z/Hydroxyacylglutathione hydrolase-like"/>
    <property type="match status" value="1"/>
</dbReference>
<dbReference type="GO" id="GO:0035312">
    <property type="term" value="F:5'-3' DNA exonuclease activity"/>
    <property type="evidence" value="ECO:0007669"/>
    <property type="project" value="TreeGrafter"/>
</dbReference>
<feature type="compositionally biased region" description="Polar residues" evidence="22">
    <location>
        <begin position="422"/>
        <end position="433"/>
    </location>
</feature>
<keyword evidence="15" id="KW-0779">Telomere</keyword>
<dbReference type="PANTHER" id="PTHR23240:SF26">
    <property type="entry name" value="5' EXONUCLEASE APOLLO"/>
    <property type="match status" value="1"/>
</dbReference>
<dbReference type="FunFam" id="3.60.15.10:FF:000022">
    <property type="entry name" value="DNA cross-link repair 1B"/>
    <property type="match status" value="1"/>
</dbReference>
<feature type="domain" description="DNA repair metallo-beta-lactamase" evidence="23">
    <location>
        <begin position="246"/>
        <end position="300"/>
    </location>
</feature>
<keyword evidence="17" id="KW-0206">Cytoskeleton</keyword>
<evidence type="ECO:0000256" key="6">
    <source>
        <dbReference type="ARBA" id="ARBA00012865"/>
    </source>
</evidence>
<sequence>MNGKVLPDTPIAVDFWQLRKCHHVRLFFLSHMHADHTSGLSSTWSHRPLYCSPLTAKLLQLKLKVKEKWIRPLEIGEAHILFLDDLGKERLTVTLIDANHCPGAVMFLFEGYFGTILYTGDFRYTPSMLREQCLRNTTTIDVLYLDNTNCDPTRAVPSRQQATQQIKEIIRTHPGYAVVIGLYSLGKESLLVELAVEFKTWVEVDRERLETLRVLELPDVFTTDSGAGRIRVVAQSMINASNLYAWNKVQPTIAILPTSRPMVSCHTNVYVVAYSDHSSYQELEDFVSALCPISLLPIVGNCLPYFSSLLNPCRKKPKEVGIPESVKHYMMTNSNIQTSTNGITDMLQSTLRPGSRGVVFESPESKISKLSHDDGDSETDQDSSCILLDMSTNFYSQENGPPNKRLKPIQVASEDVVKIGSSLPSDDNESISTLIDARSPDRSSVYECEHASPTKSSKEKSPQMGSTNSRERCSSMDSISMHDQTCVTGALTPPETRSVTSTWTFTLQREQIEQLLLENFTIPAEQLKGDQVSWGLIDARSPDRSSVYECEHASPTKSSKEKSPQMGSTNSRERCSSMDSISTHDQTCVTGALTPPETRSVTSTWTFTLQREQIEQLLLENFTIPAEQLKGDQVSWGIREENRLTPVDLPNPAGDPLEAAIKTFTSKCD</sequence>
<feature type="compositionally biased region" description="Basic and acidic residues" evidence="22">
    <location>
        <begin position="363"/>
        <end position="374"/>
    </location>
</feature>
<evidence type="ECO:0000256" key="10">
    <source>
        <dbReference type="ARBA" id="ARBA00022722"/>
    </source>
</evidence>
<evidence type="ECO:0000256" key="8">
    <source>
        <dbReference type="ARBA" id="ARBA00022490"/>
    </source>
</evidence>
<dbReference type="GO" id="GO:0003684">
    <property type="term" value="F:damaged DNA binding"/>
    <property type="evidence" value="ECO:0007669"/>
    <property type="project" value="TreeGrafter"/>
</dbReference>
<evidence type="ECO:0000256" key="12">
    <source>
        <dbReference type="ARBA" id="ARBA00022801"/>
    </source>
</evidence>
<keyword evidence="12" id="KW-0378">Hydrolase</keyword>
<evidence type="ECO:0000256" key="22">
    <source>
        <dbReference type="SAM" id="MobiDB-lite"/>
    </source>
</evidence>
<feature type="region of interest" description="Disordered" evidence="22">
    <location>
        <begin position="420"/>
        <end position="474"/>
    </location>
</feature>
<feature type="region of interest" description="Disordered" evidence="22">
    <location>
        <begin position="354"/>
        <end position="382"/>
    </location>
</feature>
<organism evidence="25 26">
    <name type="scientific">Cyprinus carpio</name>
    <name type="common">Common carp</name>
    <dbReference type="NCBI Taxonomy" id="7962"/>
    <lineage>
        <taxon>Eukaryota</taxon>
        <taxon>Metazoa</taxon>
        <taxon>Chordata</taxon>
        <taxon>Craniata</taxon>
        <taxon>Vertebrata</taxon>
        <taxon>Euteleostomi</taxon>
        <taxon>Actinopterygii</taxon>
        <taxon>Neopterygii</taxon>
        <taxon>Teleostei</taxon>
        <taxon>Ostariophysi</taxon>
        <taxon>Cypriniformes</taxon>
        <taxon>Cyprinidae</taxon>
        <taxon>Cyprininae</taxon>
        <taxon>Cyprinus</taxon>
    </lineage>
</organism>
<evidence type="ECO:0000256" key="18">
    <source>
        <dbReference type="ARBA" id="ARBA00023242"/>
    </source>
</evidence>
<keyword evidence="9" id="KW-1017">Isopeptide bond</keyword>
<dbReference type="GO" id="GO:0000781">
    <property type="term" value="C:chromosome, telomeric region"/>
    <property type="evidence" value="ECO:0007669"/>
    <property type="project" value="UniProtKB-SubCell"/>
</dbReference>